<evidence type="ECO:0000256" key="5">
    <source>
        <dbReference type="ARBA" id="ARBA00023027"/>
    </source>
</evidence>
<comment type="similarity">
    <text evidence="3 7">Belongs to the NAD(P)-dependent epimerase/dehydratase family. dTDP-glucose dehydratase subfamily.</text>
</comment>
<evidence type="ECO:0000256" key="2">
    <source>
        <dbReference type="ARBA" id="ARBA00001911"/>
    </source>
</evidence>
<accession>A0ABU3R4G2</accession>
<dbReference type="InterPro" id="IPR036291">
    <property type="entry name" value="NAD(P)-bd_dom_sf"/>
</dbReference>
<dbReference type="GO" id="GO:0008460">
    <property type="term" value="F:dTDP-glucose 4,6-dehydratase activity"/>
    <property type="evidence" value="ECO:0007669"/>
    <property type="project" value="UniProtKB-EC"/>
</dbReference>
<proteinExistence type="inferred from homology"/>
<feature type="domain" description="NAD(P)-binding" evidence="8">
    <location>
        <begin position="5"/>
        <end position="335"/>
    </location>
</feature>
<organism evidence="9 10">
    <name type="scientific">Psychrosphaera aquimarina</name>
    <dbReference type="NCBI Taxonomy" id="2044854"/>
    <lineage>
        <taxon>Bacteria</taxon>
        <taxon>Pseudomonadati</taxon>
        <taxon>Pseudomonadota</taxon>
        <taxon>Gammaproteobacteria</taxon>
        <taxon>Alteromonadales</taxon>
        <taxon>Pseudoalteromonadaceae</taxon>
        <taxon>Psychrosphaera</taxon>
    </lineage>
</organism>
<name>A0ABU3R4G2_9GAMM</name>
<dbReference type="InterPro" id="IPR016040">
    <property type="entry name" value="NAD(P)-bd_dom"/>
</dbReference>
<evidence type="ECO:0000256" key="3">
    <source>
        <dbReference type="ARBA" id="ARBA00008178"/>
    </source>
</evidence>
<dbReference type="EC" id="4.2.1.46" evidence="4 7"/>
<comment type="caution">
    <text evidence="9">The sequence shown here is derived from an EMBL/GenBank/DDBJ whole genome shotgun (WGS) entry which is preliminary data.</text>
</comment>
<dbReference type="InterPro" id="IPR005888">
    <property type="entry name" value="dTDP_Gluc_deHydtase"/>
</dbReference>
<sequence>MRNLLITGGCGFIGSNFVNYWATRYPTDKIVILDALTYAGNKANIATALTQKNVEFIHGNICDSSLLNDIFLKFNIDTVVHFAAESHVDRSITEPDAFIKTNIIGTHNLLMASKQYWFDNNVKKHHFHHISTDEVYGSLTSSELPFKETNQYQPNSPYAASKASSDHLVRSYFETFGLNTTISNCSNNYGAFHYPEKLIPLTITNILNNKAIPIYGDGKQIRDWLWVEDHCRGIESILNKGTYGEVYNIGGNNEWTNIDIVNLICKKMNFQFSKNQALIDKYSNAISVHNNQSEQLISFVHDRLGHDRRYAIDASKIEKTLNFKPSINFEDGLDKTILWYLNNPDWWTDIV</sequence>
<keyword evidence="6 7" id="KW-0456">Lyase</keyword>
<dbReference type="Gene3D" id="3.90.25.10">
    <property type="entry name" value="UDP-galactose 4-epimerase, domain 1"/>
    <property type="match status" value="1"/>
</dbReference>
<dbReference type="Gene3D" id="3.40.50.720">
    <property type="entry name" value="NAD(P)-binding Rossmann-like Domain"/>
    <property type="match status" value="1"/>
</dbReference>
<evidence type="ECO:0000256" key="7">
    <source>
        <dbReference type="RuleBase" id="RU004473"/>
    </source>
</evidence>
<dbReference type="Proteomes" id="UP001257914">
    <property type="component" value="Unassembled WGS sequence"/>
</dbReference>
<evidence type="ECO:0000313" key="9">
    <source>
        <dbReference type="EMBL" id="MDU0114587.1"/>
    </source>
</evidence>
<evidence type="ECO:0000256" key="4">
    <source>
        <dbReference type="ARBA" id="ARBA00011990"/>
    </source>
</evidence>
<dbReference type="SUPFAM" id="SSF51735">
    <property type="entry name" value="NAD(P)-binding Rossmann-fold domains"/>
    <property type="match status" value="1"/>
</dbReference>
<dbReference type="PANTHER" id="PTHR43000">
    <property type="entry name" value="DTDP-D-GLUCOSE 4,6-DEHYDRATASE-RELATED"/>
    <property type="match status" value="1"/>
</dbReference>
<evidence type="ECO:0000313" key="10">
    <source>
        <dbReference type="Proteomes" id="UP001257914"/>
    </source>
</evidence>
<gene>
    <name evidence="9" type="primary">rfbB</name>
    <name evidence="9" type="ORF">RT723_16640</name>
</gene>
<comment type="cofactor">
    <cofactor evidence="2 7">
        <name>NAD(+)</name>
        <dbReference type="ChEBI" id="CHEBI:57540"/>
    </cofactor>
</comment>
<keyword evidence="10" id="KW-1185">Reference proteome</keyword>
<dbReference type="EMBL" id="JAWCUA010000010">
    <property type="protein sequence ID" value="MDU0114587.1"/>
    <property type="molecule type" value="Genomic_DNA"/>
</dbReference>
<comment type="catalytic activity">
    <reaction evidence="1 7">
        <text>dTDP-alpha-D-glucose = dTDP-4-dehydro-6-deoxy-alpha-D-glucose + H2O</text>
        <dbReference type="Rhea" id="RHEA:17221"/>
        <dbReference type="ChEBI" id="CHEBI:15377"/>
        <dbReference type="ChEBI" id="CHEBI:57477"/>
        <dbReference type="ChEBI" id="CHEBI:57649"/>
        <dbReference type="EC" id="4.2.1.46"/>
    </reaction>
</comment>
<dbReference type="NCBIfam" id="TIGR01181">
    <property type="entry name" value="dTDP_gluc_dehyt"/>
    <property type="match status" value="1"/>
</dbReference>
<dbReference type="CDD" id="cd05246">
    <property type="entry name" value="dTDP_GD_SDR_e"/>
    <property type="match status" value="1"/>
</dbReference>
<keyword evidence="5" id="KW-0520">NAD</keyword>
<evidence type="ECO:0000256" key="1">
    <source>
        <dbReference type="ARBA" id="ARBA00001539"/>
    </source>
</evidence>
<dbReference type="RefSeq" id="WP_315948274.1">
    <property type="nucleotide sequence ID" value="NZ_JAWCUA010000010.1"/>
</dbReference>
<reference evidence="9 10" key="1">
    <citation type="submission" date="2023-10" db="EMBL/GenBank/DDBJ databases">
        <title>Psychrosphaera aquimaarina strain SW33 isolated from seawater.</title>
        <authorList>
            <person name="Bayburt H."/>
            <person name="Kim J.M."/>
            <person name="Choi B.J."/>
            <person name="Jeon C.O."/>
        </authorList>
    </citation>
    <scope>NUCLEOTIDE SEQUENCE [LARGE SCALE GENOMIC DNA]</scope>
    <source>
        <strain evidence="9 10">KCTC 52743</strain>
    </source>
</reference>
<protein>
    <recommendedName>
        <fullName evidence="4 7">dTDP-glucose 4,6-dehydratase</fullName>
        <ecNumber evidence="4 7">4.2.1.46</ecNumber>
    </recommendedName>
</protein>
<evidence type="ECO:0000259" key="8">
    <source>
        <dbReference type="Pfam" id="PF16363"/>
    </source>
</evidence>
<evidence type="ECO:0000256" key="6">
    <source>
        <dbReference type="ARBA" id="ARBA00023239"/>
    </source>
</evidence>
<dbReference type="Pfam" id="PF16363">
    <property type="entry name" value="GDP_Man_Dehyd"/>
    <property type="match status" value="1"/>
</dbReference>